<dbReference type="PANTHER" id="PTHR35147">
    <property type="entry name" value="CHEMORECEPTOR GLUTAMINE DEAMIDASE CHED-RELATED"/>
    <property type="match status" value="1"/>
</dbReference>
<dbReference type="Gene3D" id="3.30.1330.200">
    <property type="match status" value="1"/>
</dbReference>
<protein>
    <recommendedName>
        <fullName evidence="3">Probable chemoreceptor glutamine deamidase CheD</fullName>
        <ecNumber evidence="3">3.5.1.44</ecNumber>
    </recommendedName>
</protein>
<dbReference type="RefSeq" id="WP_132847621.1">
    <property type="nucleotide sequence ID" value="NZ_CP058648.1"/>
</dbReference>
<comment type="similarity">
    <text evidence="3">Belongs to the CheD family.</text>
</comment>
<dbReference type="AlphaFoldDB" id="A0A4V6NSI5"/>
<name>A0A4V6NSI5_9FIRM</name>
<sequence>MQEIIKVGMADLKVVKSPNVLTTLGLGSCIGIALYDRHTKIAGLAHIMLPDSAQIKNNMNKAKFADTGIELLIEQMIVLGCSKSRLTAKIAGGSQMFNFGNSNNDIMKIGYRNAVATKEILSKYNIPIVSEDTGGNYGRTIELYSDTGTLVVKTIGHGIKEI</sequence>
<reference evidence="4 5" key="1">
    <citation type="submission" date="2019-03" db="EMBL/GenBank/DDBJ databases">
        <title>Genomic Encyclopedia of Type Strains, Phase IV (KMG-IV): sequencing the most valuable type-strain genomes for metagenomic binning, comparative biology and taxonomic classification.</title>
        <authorList>
            <person name="Goeker M."/>
        </authorList>
    </citation>
    <scope>NUCLEOTIDE SEQUENCE [LARGE SCALE GENOMIC DNA]</scope>
    <source>
        <strain evidence="4 5">DSM 100013</strain>
    </source>
</reference>
<evidence type="ECO:0000256" key="3">
    <source>
        <dbReference type="HAMAP-Rule" id="MF_01440"/>
    </source>
</evidence>
<comment type="function">
    <text evidence="3">Probably deamidates glutamine residues to glutamate on methyl-accepting chemotaxis receptors (MCPs), playing an important role in chemotaxis.</text>
</comment>
<dbReference type="GO" id="GO:0050568">
    <property type="term" value="F:protein-glutamine glutaminase activity"/>
    <property type="evidence" value="ECO:0007669"/>
    <property type="project" value="UniProtKB-UniRule"/>
</dbReference>
<evidence type="ECO:0000256" key="2">
    <source>
        <dbReference type="ARBA" id="ARBA00022801"/>
    </source>
</evidence>
<organism evidence="4 5">
    <name type="scientific">Serpentinicella alkaliphila</name>
    <dbReference type="NCBI Taxonomy" id="1734049"/>
    <lineage>
        <taxon>Bacteria</taxon>
        <taxon>Bacillati</taxon>
        <taxon>Bacillota</taxon>
        <taxon>Clostridia</taxon>
        <taxon>Peptostreptococcales</taxon>
        <taxon>Natronincolaceae</taxon>
        <taxon>Serpentinicella</taxon>
    </lineage>
</organism>
<evidence type="ECO:0000256" key="1">
    <source>
        <dbReference type="ARBA" id="ARBA00022500"/>
    </source>
</evidence>
<dbReference type="EMBL" id="SLYC01000004">
    <property type="protein sequence ID" value="TCQ05884.1"/>
    <property type="molecule type" value="Genomic_DNA"/>
</dbReference>
<dbReference type="Proteomes" id="UP000295504">
    <property type="component" value="Unassembled WGS sequence"/>
</dbReference>
<keyword evidence="5" id="KW-1185">Reference proteome</keyword>
<gene>
    <name evidence="3" type="primary">cheD</name>
    <name evidence="4" type="ORF">EDD79_100465</name>
</gene>
<evidence type="ECO:0000313" key="4">
    <source>
        <dbReference type="EMBL" id="TCQ05884.1"/>
    </source>
</evidence>
<dbReference type="SUPFAM" id="SSF64438">
    <property type="entry name" value="CNF1/YfiH-like putative cysteine hydrolases"/>
    <property type="match status" value="1"/>
</dbReference>
<dbReference type="InterPro" id="IPR005659">
    <property type="entry name" value="Chemorcpt_Glu_NH3ase_CheD"/>
</dbReference>
<comment type="catalytic activity">
    <reaction evidence="3">
        <text>L-glutaminyl-[protein] + H2O = L-glutamyl-[protein] + NH4(+)</text>
        <dbReference type="Rhea" id="RHEA:16441"/>
        <dbReference type="Rhea" id="RHEA-COMP:10207"/>
        <dbReference type="Rhea" id="RHEA-COMP:10208"/>
        <dbReference type="ChEBI" id="CHEBI:15377"/>
        <dbReference type="ChEBI" id="CHEBI:28938"/>
        <dbReference type="ChEBI" id="CHEBI:29973"/>
        <dbReference type="ChEBI" id="CHEBI:30011"/>
        <dbReference type="EC" id="3.5.1.44"/>
    </reaction>
</comment>
<accession>A0A4V6NSI5</accession>
<dbReference type="InterPro" id="IPR038592">
    <property type="entry name" value="CheD-like_sf"/>
</dbReference>
<evidence type="ECO:0000313" key="5">
    <source>
        <dbReference type="Proteomes" id="UP000295504"/>
    </source>
</evidence>
<dbReference type="OrthoDB" id="9807202at2"/>
<dbReference type="HAMAP" id="MF_01440">
    <property type="entry name" value="CheD"/>
    <property type="match status" value="1"/>
</dbReference>
<dbReference type="Pfam" id="PF03975">
    <property type="entry name" value="CheD"/>
    <property type="match status" value="1"/>
</dbReference>
<keyword evidence="1 3" id="KW-0145">Chemotaxis</keyword>
<dbReference type="PANTHER" id="PTHR35147:SF1">
    <property type="entry name" value="CHEMORECEPTOR GLUTAMINE DEAMIDASE CHED-RELATED"/>
    <property type="match status" value="1"/>
</dbReference>
<dbReference type="CDD" id="cd16352">
    <property type="entry name" value="CheD"/>
    <property type="match status" value="1"/>
</dbReference>
<dbReference type="GO" id="GO:0006935">
    <property type="term" value="P:chemotaxis"/>
    <property type="evidence" value="ECO:0007669"/>
    <property type="project" value="UniProtKB-UniRule"/>
</dbReference>
<comment type="caution">
    <text evidence="4">The sequence shown here is derived from an EMBL/GenBank/DDBJ whole genome shotgun (WGS) entry which is preliminary data.</text>
</comment>
<keyword evidence="2 3" id="KW-0378">Hydrolase</keyword>
<dbReference type="EC" id="3.5.1.44" evidence="3"/>
<dbReference type="InterPro" id="IPR011324">
    <property type="entry name" value="Cytotoxic_necrot_fac-like_cat"/>
</dbReference>
<dbReference type="PROSITE" id="PS51257">
    <property type="entry name" value="PROKAR_LIPOPROTEIN"/>
    <property type="match status" value="1"/>
</dbReference>
<proteinExistence type="inferred from homology"/>